<feature type="transmembrane region" description="Helical" evidence="2">
    <location>
        <begin position="185"/>
        <end position="203"/>
    </location>
</feature>
<keyword evidence="2" id="KW-0812">Transmembrane</keyword>
<evidence type="ECO:0000256" key="1">
    <source>
        <dbReference type="SAM" id="MobiDB-lite"/>
    </source>
</evidence>
<sequence>MDKLERLIFRGVHLDKNDTDRSGTEGSADKKRLKKGASSKKEDTNKQFYLIYGVLLVIVFFITYILLQRPGEPLRVVARFAATFGYLSIFLAILSSEYMARMKKISGLPFLKAHHNLARIGILLILIHPLSLAIGGSGFGIFLPDFYPISRFLMFGGKTAIYLFLLAAGIALYRKRYRNWKKIHYLSYLAFLLVSAHALLIGSDFETEIMRILAFVMAVTVTGIFIHKRSGTKTKPRKNKSS</sequence>
<evidence type="ECO:0000313" key="3">
    <source>
        <dbReference type="EMBL" id="MPM51275.1"/>
    </source>
</evidence>
<dbReference type="AlphaFoldDB" id="A0A645ADJ1"/>
<feature type="region of interest" description="Disordered" evidence="1">
    <location>
        <begin position="18"/>
        <end position="38"/>
    </location>
</feature>
<feature type="transmembrane region" description="Helical" evidence="2">
    <location>
        <begin position="209"/>
        <end position="227"/>
    </location>
</feature>
<name>A0A645ADJ1_9ZZZZ</name>
<accession>A0A645ADJ1</accession>
<comment type="caution">
    <text evidence="3">The sequence shown here is derived from an EMBL/GenBank/DDBJ whole genome shotgun (WGS) entry which is preliminary data.</text>
</comment>
<keyword evidence="2" id="KW-0472">Membrane</keyword>
<feature type="compositionally biased region" description="Basic and acidic residues" evidence="1">
    <location>
        <begin position="18"/>
        <end position="30"/>
    </location>
</feature>
<organism evidence="3">
    <name type="scientific">bioreactor metagenome</name>
    <dbReference type="NCBI Taxonomy" id="1076179"/>
    <lineage>
        <taxon>unclassified sequences</taxon>
        <taxon>metagenomes</taxon>
        <taxon>ecological metagenomes</taxon>
    </lineage>
</organism>
<feature type="transmembrane region" description="Helical" evidence="2">
    <location>
        <begin position="79"/>
        <end position="100"/>
    </location>
</feature>
<evidence type="ECO:0008006" key="4">
    <source>
        <dbReference type="Google" id="ProtNLM"/>
    </source>
</evidence>
<dbReference type="EMBL" id="VSSQ01013339">
    <property type="protein sequence ID" value="MPM51275.1"/>
    <property type="molecule type" value="Genomic_DNA"/>
</dbReference>
<protein>
    <recommendedName>
        <fullName evidence="4">Ferric oxidoreductase domain-containing protein</fullName>
    </recommendedName>
</protein>
<reference evidence="3" key="1">
    <citation type="submission" date="2019-08" db="EMBL/GenBank/DDBJ databases">
        <authorList>
            <person name="Kucharzyk K."/>
            <person name="Murdoch R.W."/>
            <person name="Higgins S."/>
            <person name="Loffler F."/>
        </authorList>
    </citation>
    <scope>NUCLEOTIDE SEQUENCE</scope>
</reference>
<evidence type="ECO:0000256" key="2">
    <source>
        <dbReference type="SAM" id="Phobius"/>
    </source>
</evidence>
<feature type="transmembrane region" description="Helical" evidence="2">
    <location>
        <begin position="48"/>
        <end position="67"/>
    </location>
</feature>
<keyword evidence="2" id="KW-1133">Transmembrane helix</keyword>
<gene>
    <name evidence="3" type="ORF">SDC9_98023</name>
</gene>
<proteinExistence type="predicted"/>
<feature type="transmembrane region" description="Helical" evidence="2">
    <location>
        <begin position="120"/>
        <end position="143"/>
    </location>
</feature>
<feature type="transmembrane region" description="Helical" evidence="2">
    <location>
        <begin position="149"/>
        <end position="173"/>
    </location>
</feature>